<dbReference type="InterPro" id="IPR013087">
    <property type="entry name" value="Znf_C2H2_type"/>
</dbReference>
<dbReference type="Proteomes" id="UP000525089">
    <property type="component" value="Unassembled WGS sequence"/>
</dbReference>
<protein>
    <submittedName>
        <fullName evidence="9">ZSC20 protein</fullName>
    </submittedName>
</protein>
<dbReference type="SUPFAM" id="SSF57667">
    <property type="entry name" value="beta-beta-alpha zinc fingers"/>
    <property type="match status" value="1"/>
</dbReference>
<evidence type="ECO:0000256" key="1">
    <source>
        <dbReference type="ARBA" id="ARBA00004123"/>
    </source>
</evidence>
<dbReference type="EMBL" id="VYXB01003878">
    <property type="protein sequence ID" value="NWS14833.1"/>
    <property type="molecule type" value="Genomic_DNA"/>
</dbReference>
<evidence type="ECO:0000313" key="10">
    <source>
        <dbReference type="Proteomes" id="UP000525089"/>
    </source>
</evidence>
<dbReference type="PANTHER" id="PTHR23226:SF416">
    <property type="entry name" value="FI01424P"/>
    <property type="match status" value="1"/>
</dbReference>
<evidence type="ECO:0000256" key="3">
    <source>
        <dbReference type="ARBA" id="ARBA00022737"/>
    </source>
</evidence>
<proteinExistence type="predicted"/>
<dbReference type="GO" id="GO:0005634">
    <property type="term" value="C:nucleus"/>
    <property type="evidence" value="ECO:0007669"/>
    <property type="project" value="UniProtKB-SubCell"/>
</dbReference>
<dbReference type="PANTHER" id="PTHR23226">
    <property type="entry name" value="ZINC FINGER AND SCAN DOMAIN-CONTAINING"/>
    <property type="match status" value="1"/>
</dbReference>
<evidence type="ECO:0000256" key="5">
    <source>
        <dbReference type="ARBA" id="ARBA00022833"/>
    </source>
</evidence>
<dbReference type="Gene3D" id="3.30.160.60">
    <property type="entry name" value="Classic Zinc Finger"/>
    <property type="match status" value="2"/>
</dbReference>
<keyword evidence="3" id="KW-0677">Repeat</keyword>
<sequence length="54" mass="6108">CLECGKTFSQSSTLHTQRRIHTGEQPYKCFECGKSFICVSTLILHQKIHAGEQP</sequence>
<keyword evidence="6" id="KW-0539">Nucleus</keyword>
<dbReference type="PROSITE" id="PS50157">
    <property type="entry name" value="ZINC_FINGER_C2H2_2"/>
    <property type="match status" value="2"/>
</dbReference>
<evidence type="ECO:0000256" key="2">
    <source>
        <dbReference type="ARBA" id="ARBA00022723"/>
    </source>
</evidence>
<dbReference type="GO" id="GO:0000981">
    <property type="term" value="F:DNA-binding transcription factor activity, RNA polymerase II-specific"/>
    <property type="evidence" value="ECO:0007669"/>
    <property type="project" value="TreeGrafter"/>
</dbReference>
<dbReference type="PROSITE" id="PS00028">
    <property type="entry name" value="ZINC_FINGER_C2H2_1"/>
    <property type="match status" value="1"/>
</dbReference>
<feature type="domain" description="C2H2-type" evidence="8">
    <location>
        <begin position="27"/>
        <end position="54"/>
    </location>
</feature>
<dbReference type="InterPro" id="IPR036236">
    <property type="entry name" value="Znf_C2H2_sf"/>
</dbReference>
<organism evidence="9 10">
    <name type="scientific">Pachyramphus minor</name>
    <dbReference type="NCBI Taxonomy" id="369605"/>
    <lineage>
        <taxon>Eukaryota</taxon>
        <taxon>Metazoa</taxon>
        <taxon>Chordata</taxon>
        <taxon>Craniata</taxon>
        <taxon>Vertebrata</taxon>
        <taxon>Euteleostomi</taxon>
        <taxon>Archelosauria</taxon>
        <taxon>Archosauria</taxon>
        <taxon>Dinosauria</taxon>
        <taxon>Saurischia</taxon>
        <taxon>Theropoda</taxon>
        <taxon>Coelurosauria</taxon>
        <taxon>Aves</taxon>
        <taxon>Neognathae</taxon>
        <taxon>Neoaves</taxon>
        <taxon>Telluraves</taxon>
        <taxon>Australaves</taxon>
        <taxon>Passeriformes</taxon>
        <taxon>Tyrannidae</taxon>
        <taxon>Pachyramphus</taxon>
    </lineage>
</organism>
<dbReference type="FunFam" id="3.30.160.60:FF:000052">
    <property type="entry name" value="zinc finger protein 546 isoform X1"/>
    <property type="match status" value="1"/>
</dbReference>
<dbReference type="FunFam" id="3.30.160.60:FF:002134">
    <property type="entry name" value="Zinc finger protein 616"/>
    <property type="match status" value="1"/>
</dbReference>
<keyword evidence="5" id="KW-0862">Zinc</keyword>
<evidence type="ECO:0000313" key="9">
    <source>
        <dbReference type="EMBL" id="NWS14833.1"/>
    </source>
</evidence>
<feature type="domain" description="C2H2-type" evidence="8">
    <location>
        <begin position="1"/>
        <end position="26"/>
    </location>
</feature>
<keyword evidence="2" id="KW-0479">Metal-binding</keyword>
<comment type="caution">
    <text evidence="9">The sequence shown here is derived from an EMBL/GenBank/DDBJ whole genome shotgun (WGS) entry which is preliminary data.</text>
</comment>
<comment type="subcellular location">
    <subcellularLocation>
        <location evidence="1">Nucleus</location>
    </subcellularLocation>
</comment>
<evidence type="ECO:0000256" key="4">
    <source>
        <dbReference type="ARBA" id="ARBA00022771"/>
    </source>
</evidence>
<dbReference type="GO" id="GO:0000978">
    <property type="term" value="F:RNA polymerase II cis-regulatory region sequence-specific DNA binding"/>
    <property type="evidence" value="ECO:0007669"/>
    <property type="project" value="TreeGrafter"/>
</dbReference>
<dbReference type="GO" id="GO:0008270">
    <property type="term" value="F:zinc ion binding"/>
    <property type="evidence" value="ECO:0007669"/>
    <property type="project" value="UniProtKB-KW"/>
</dbReference>
<dbReference type="Pfam" id="PF00096">
    <property type="entry name" value="zf-C2H2"/>
    <property type="match status" value="2"/>
</dbReference>
<reference evidence="9 10" key="1">
    <citation type="submission" date="2019-09" db="EMBL/GenBank/DDBJ databases">
        <title>Bird 10,000 Genomes (B10K) Project - Family phase.</title>
        <authorList>
            <person name="Zhang G."/>
        </authorList>
    </citation>
    <scope>NUCLEOTIDE SEQUENCE [LARGE SCALE GENOMIC DNA]</scope>
    <source>
        <strain evidence="9">B10K-DU-001-72</strain>
        <tissue evidence="9">Muscle</tissue>
    </source>
</reference>
<dbReference type="AlphaFoldDB" id="A0A7K5D407"/>
<accession>A0A7K5D407</accession>
<gene>
    <name evidence="9" type="primary">Zscan20_2</name>
    <name evidence="9" type="ORF">PACMIN_R11936</name>
</gene>
<evidence type="ECO:0000256" key="7">
    <source>
        <dbReference type="PROSITE-ProRule" id="PRU00042"/>
    </source>
</evidence>
<keyword evidence="4 7" id="KW-0863">Zinc-finger</keyword>
<keyword evidence="10" id="KW-1185">Reference proteome</keyword>
<evidence type="ECO:0000256" key="6">
    <source>
        <dbReference type="ARBA" id="ARBA00023242"/>
    </source>
</evidence>
<feature type="non-terminal residue" evidence="9">
    <location>
        <position position="1"/>
    </location>
</feature>
<name>A0A7K5D407_9TYRA</name>
<evidence type="ECO:0000259" key="8">
    <source>
        <dbReference type="PROSITE" id="PS50157"/>
    </source>
</evidence>
<feature type="non-terminal residue" evidence="9">
    <location>
        <position position="54"/>
    </location>
</feature>